<dbReference type="OrthoDB" id="3000483at2759"/>
<organism evidence="1 2">
    <name type="scientific">Brassica carinata</name>
    <name type="common">Ethiopian mustard</name>
    <name type="synonym">Abyssinian cabbage</name>
    <dbReference type="NCBI Taxonomy" id="52824"/>
    <lineage>
        <taxon>Eukaryota</taxon>
        <taxon>Viridiplantae</taxon>
        <taxon>Streptophyta</taxon>
        <taxon>Embryophyta</taxon>
        <taxon>Tracheophyta</taxon>
        <taxon>Spermatophyta</taxon>
        <taxon>Magnoliopsida</taxon>
        <taxon>eudicotyledons</taxon>
        <taxon>Gunneridae</taxon>
        <taxon>Pentapetalae</taxon>
        <taxon>rosids</taxon>
        <taxon>malvids</taxon>
        <taxon>Brassicales</taxon>
        <taxon>Brassicaceae</taxon>
        <taxon>Brassiceae</taxon>
        <taxon>Brassica</taxon>
    </lineage>
</organism>
<protein>
    <submittedName>
        <fullName evidence="1">Uncharacterized protein</fullName>
    </submittedName>
</protein>
<dbReference type="EMBL" id="JAAMPC010000012">
    <property type="protein sequence ID" value="KAG2273972.1"/>
    <property type="molecule type" value="Genomic_DNA"/>
</dbReference>
<name>A0A8X7QQL3_BRACI</name>
<proteinExistence type="predicted"/>
<evidence type="ECO:0000313" key="2">
    <source>
        <dbReference type="Proteomes" id="UP000886595"/>
    </source>
</evidence>
<sequence length="65" mass="7659">MTAGRGVFVDQSQRFDIHLDEPTSMKVTDLHFYTWFHFSLYVITGSKGWDGEPRNDVLQRQMDFC</sequence>
<accession>A0A8X7QQL3</accession>
<comment type="caution">
    <text evidence="1">The sequence shown here is derived from an EMBL/GenBank/DDBJ whole genome shotgun (WGS) entry which is preliminary data.</text>
</comment>
<dbReference type="AlphaFoldDB" id="A0A8X7QQL3"/>
<dbReference type="Proteomes" id="UP000886595">
    <property type="component" value="Unassembled WGS sequence"/>
</dbReference>
<keyword evidence="2" id="KW-1185">Reference proteome</keyword>
<evidence type="ECO:0000313" key="1">
    <source>
        <dbReference type="EMBL" id="KAG2273972.1"/>
    </source>
</evidence>
<reference evidence="1 2" key="1">
    <citation type="submission" date="2020-02" db="EMBL/GenBank/DDBJ databases">
        <authorList>
            <person name="Ma Q."/>
            <person name="Huang Y."/>
            <person name="Song X."/>
            <person name="Pei D."/>
        </authorList>
    </citation>
    <scope>NUCLEOTIDE SEQUENCE [LARGE SCALE GENOMIC DNA]</scope>
    <source>
        <strain evidence="1">Sxm20200214</strain>
        <tissue evidence="1">Leaf</tissue>
    </source>
</reference>
<gene>
    <name evidence="1" type="ORF">Bca52824_056527</name>
</gene>